<proteinExistence type="inferred from homology"/>
<reference evidence="13 14" key="1">
    <citation type="submission" date="2016-07" db="EMBL/GenBank/DDBJ databases">
        <title>Pervasive Adenine N6-methylation of Active Genes in Fungi.</title>
        <authorList>
            <consortium name="DOE Joint Genome Institute"/>
            <person name="Mondo S.J."/>
            <person name="Dannebaum R.O."/>
            <person name="Kuo R.C."/>
            <person name="Labutti K."/>
            <person name="Haridas S."/>
            <person name="Kuo A."/>
            <person name="Salamov A."/>
            <person name="Ahrendt S.R."/>
            <person name="Lipzen A."/>
            <person name="Sullivan W."/>
            <person name="Andreopoulos W.B."/>
            <person name="Clum A."/>
            <person name="Lindquist E."/>
            <person name="Daum C."/>
            <person name="Ramamoorthy G.K."/>
            <person name="Gryganskyi A."/>
            <person name="Culley D."/>
            <person name="Magnuson J.K."/>
            <person name="James T.Y."/>
            <person name="O'Malley M.A."/>
            <person name="Stajich J.E."/>
            <person name="Spatafora J.W."/>
            <person name="Visel A."/>
            <person name="Grigoriev I.V."/>
        </authorList>
    </citation>
    <scope>NUCLEOTIDE SEQUENCE [LARGE SCALE GENOMIC DNA]</scope>
    <source>
        <strain evidence="13 14">JEL800</strain>
    </source>
</reference>
<feature type="domain" description="ABC transmembrane type-1" evidence="12">
    <location>
        <begin position="277"/>
        <end position="553"/>
    </location>
</feature>
<dbReference type="CDD" id="cd18580">
    <property type="entry name" value="ABC_6TM_ABCC_D2"/>
    <property type="match status" value="1"/>
</dbReference>
<dbReference type="PROSITE" id="PS50929">
    <property type="entry name" value="ABC_TM1F"/>
    <property type="match status" value="2"/>
</dbReference>
<keyword evidence="9 10" id="KW-0472">Membrane</keyword>
<dbReference type="Proteomes" id="UP000193642">
    <property type="component" value="Unassembled WGS sequence"/>
</dbReference>
<dbReference type="FunFam" id="3.40.50.300:FF:000997">
    <property type="entry name" value="Multidrug resistance-associated protein 1"/>
    <property type="match status" value="1"/>
</dbReference>
<dbReference type="InterPro" id="IPR056227">
    <property type="entry name" value="TMD0_ABC"/>
</dbReference>
<evidence type="ECO:0000256" key="6">
    <source>
        <dbReference type="ARBA" id="ARBA00022741"/>
    </source>
</evidence>
<dbReference type="InterPro" id="IPR003439">
    <property type="entry name" value="ABC_transporter-like_ATP-bd"/>
</dbReference>
<keyword evidence="5" id="KW-0677">Repeat</keyword>
<evidence type="ECO:0000256" key="1">
    <source>
        <dbReference type="ARBA" id="ARBA00004128"/>
    </source>
</evidence>
<keyword evidence="14" id="KW-1185">Reference proteome</keyword>
<evidence type="ECO:0000256" key="7">
    <source>
        <dbReference type="ARBA" id="ARBA00022840"/>
    </source>
</evidence>
<keyword evidence="3" id="KW-0813">Transport</keyword>
<protein>
    <recommendedName>
        <fullName evidence="15">P-loop containing nucleoside triphosphate hydrolase protein</fullName>
    </recommendedName>
</protein>
<feature type="transmembrane region" description="Helical" evidence="10">
    <location>
        <begin position="66"/>
        <end position="88"/>
    </location>
</feature>
<organism evidence="13 14">
    <name type="scientific">Rhizoclosmatium globosum</name>
    <dbReference type="NCBI Taxonomy" id="329046"/>
    <lineage>
        <taxon>Eukaryota</taxon>
        <taxon>Fungi</taxon>
        <taxon>Fungi incertae sedis</taxon>
        <taxon>Chytridiomycota</taxon>
        <taxon>Chytridiomycota incertae sedis</taxon>
        <taxon>Chytridiomycetes</taxon>
        <taxon>Chytridiales</taxon>
        <taxon>Chytriomycetaceae</taxon>
        <taxon>Rhizoclosmatium</taxon>
    </lineage>
</organism>
<evidence type="ECO:0000256" key="4">
    <source>
        <dbReference type="ARBA" id="ARBA00022692"/>
    </source>
</evidence>
<dbReference type="GO" id="GO:0016887">
    <property type="term" value="F:ATP hydrolysis activity"/>
    <property type="evidence" value="ECO:0007669"/>
    <property type="project" value="InterPro"/>
</dbReference>
<dbReference type="PANTHER" id="PTHR24223:SF443">
    <property type="entry name" value="MULTIDRUG-RESISTANCE LIKE PROTEIN 1, ISOFORM I"/>
    <property type="match status" value="1"/>
</dbReference>
<feature type="transmembrane region" description="Helical" evidence="10">
    <location>
        <begin position="275"/>
        <end position="297"/>
    </location>
</feature>
<dbReference type="InterPro" id="IPR050173">
    <property type="entry name" value="ABC_transporter_C-like"/>
</dbReference>
<dbReference type="InterPro" id="IPR011527">
    <property type="entry name" value="ABC1_TM_dom"/>
</dbReference>
<feature type="domain" description="ABC transporter" evidence="11">
    <location>
        <begin position="586"/>
        <end position="811"/>
    </location>
</feature>
<keyword evidence="6" id="KW-0547">Nucleotide-binding</keyword>
<dbReference type="GO" id="GO:0140359">
    <property type="term" value="F:ABC-type transporter activity"/>
    <property type="evidence" value="ECO:0007669"/>
    <property type="project" value="InterPro"/>
</dbReference>
<feature type="transmembrane region" description="Helical" evidence="10">
    <location>
        <begin position="377"/>
        <end position="399"/>
    </location>
</feature>
<dbReference type="Gene3D" id="1.20.1560.10">
    <property type="entry name" value="ABC transporter type 1, transmembrane domain"/>
    <property type="match status" value="2"/>
</dbReference>
<dbReference type="Gene3D" id="3.40.50.300">
    <property type="entry name" value="P-loop containing nucleotide triphosphate hydrolases"/>
    <property type="match status" value="2"/>
</dbReference>
<evidence type="ECO:0000259" key="12">
    <source>
        <dbReference type="PROSITE" id="PS50929"/>
    </source>
</evidence>
<dbReference type="InterPro" id="IPR044746">
    <property type="entry name" value="ABCC_6TM_D1"/>
</dbReference>
<evidence type="ECO:0000256" key="9">
    <source>
        <dbReference type="ARBA" id="ARBA00023136"/>
    </source>
</evidence>
<accession>A0A1Y2CF68</accession>
<evidence type="ECO:0000256" key="8">
    <source>
        <dbReference type="ARBA" id="ARBA00022989"/>
    </source>
</evidence>
<evidence type="ECO:0000259" key="11">
    <source>
        <dbReference type="PROSITE" id="PS50893"/>
    </source>
</evidence>
<dbReference type="Pfam" id="PF00005">
    <property type="entry name" value="ABC_tran"/>
    <property type="match status" value="2"/>
</dbReference>
<feature type="domain" description="ABC transporter" evidence="11">
    <location>
        <begin position="1205"/>
        <end position="1439"/>
    </location>
</feature>
<dbReference type="PROSITE" id="PS50893">
    <property type="entry name" value="ABC_TRANSPORTER_2"/>
    <property type="match status" value="2"/>
</dbReference>
<dbReference type="InterPro" id="IPR003593">
    <property type="entry name" value="AAA+_ATPase"/>
</dbReference>
<feature type="transmembrane region" description="Helical" evidence="10">
    <location>
        <begin position="921"/>
        <end position="940"/>
    </location>
</feature>
<dbReference type="EMBL" id="MCGO01000019">
    <property type="protein sequence ID" value="ORY45576.1"/>
    <property type="molecule type" value="Genomic_DNA"/>
</dbReference>
<dbReference type="InterPro" id="IPR036640">
    <property type="entry name" value="ABC1_TM_sf"/>
</dbReference>
<feature type="transmembrane region" description="Helical" evidence="10">
    <location>
        <begin position="94"/>
        <end position="112"/>
    </location>
</feature>
<dbReference type="InterPro" id="IPR017871">
    <property type="entry name" value="ABC_transporter-like_CS"/>
</dbReference>
<feature type="transmembrane region" description="Helical" evidence="10">
    <location>
        <begin position="1012"/>
        <end position="1039"/>
    </location>
</feature>
<dbReference type="PANTHER" id="PTHR24223">
    <property type="entry name" value="ATP-BINDING CASSETTE SUB-FAMILY C"/>
    <property type="match status" value="1"/>
</dbReference>
<evidence type="ECO:0000256" key="3">
    <source>
        <dbReference type="ARBA" id="ARBA00022448"/>
    </source>
</evidence>
<keyword evidence="8 10" id="KW-1133">Transmembrane helix</keyword>
<dbReference type="SUPFAM" id="SSF90123">
    <property type="entry name" value="ABC transporter transmembrane region"/>
    <property type="match status" value="2"/>
</dbReference>
<evidence type="ECO:0008006" key="15">
    <source>
        <dbReference type="Google" id="ProtNLM"/>
    </source>
</evidence>
<evidence type="ECO:0000256" key="10">
    <source>
        <dbReference type="SAM" id="Phobius"/>
    </source>
</evidence>
<evidence type="ECO:0000313" key="14">
    <source>
        <dbReference type="Proteomes" id="UP000193642"/>
    </source>
</evidence>
<feature type="transmembrane region" description="Helical" evidence="10">
    <location>
        <begin position="151"/>
        <end position="168"/>
    </location>
</feature>
<comment type="subcellular location">
    <subcellularLocation>
        <location evidence="1">Vacuole membrane</location>
        <topology evidence="1">Multi-pass membrane protein</topology>
    </subcellularLocation>
</comment>
<feature type="transmembrane region" description="Helical" evidence="10">
    <location>
        <begin position="493"/>
        <end position="514"/>
    </location>
</feature>
<dbReference type="InterPro" id="IPR044726">
    <property type="entry name" value="ABCC_6TM_D2"/>
</dbReference>
<dbReference type="FunFam" id="1.20.1560.10:FF:000006">
    <property type="entry name" value="ATP-binding cassette, sub-family C (CFTR/MRP), member 9"/>
    <property type="match status" value="1"/>
</dbReference>
<evidence type="ECO:0000256" key="5">
    <source>
        <dbReference type="ARBA" id="ARBA00022737"/>
    </source>
</evidence>
<feature type="transmembrane region" description="Helical" evidence="10">
    <location>
        <begin position="124"/>
        <end position="139"/>
    </location>
</feature>
<feature type="domain" description="ABC transmembrane type-1" evidence="12">
    <location>
        <begin position="888"/>
        <end position="1166"/>
    </location>
</feature>
<dbReference type="SMART" id="SM00382">
    <property type="entry name" value="AAA"/>
    <property type="match status" value="2"/>
</dbReference>
<evidence type="ECO:0000256" key="2">
    <source>
        <dbReference type="ARBA" id="ARBA00009726"/>
    </source>
</evidence>
<dbReference type="CDD" id="cd03244">
    <property type="entry name" value="ABCC_MRP_domain2"/>
    <property type="match status" value="1"/>
</dbReference>
<feature type="transmembrane region" description="Helical" evidence="10">
    <location>
        <begin position="1135"/>
        <end position="1155"/>
    </location>
</feature>
<feature type="transmembrane region" description="Helical" evidence="10">
    <location>
        <begin position="1111"/>
        <end position="1129"/>
    </location>
</feature>
<dbReference type="PROSITE" id="PS00211">
    <property type="entry name" value="ABC_TRANSPORTER_1"/>
    <property type="match status" value="2"/>
</dbReference>
<gene>
    <name evidence="13" type="ORF">BCR33DRAFT_678928</name>
</gene>
<comment type="similarity">
    <text evidence="2">Belongs to the ABC transporter superfamily. ABCC family. Conjugate transporter (TC 3.A.1.208) subfamily.</text>
</comment>
<dbReference type="GO" id="GO:0000329">
    <property type="term" value="C:fungal-type vacuole membrane"/>
    <property type="evidence" value="ECO:0007669"/>
    <property type="project" value="UniProtKB-ARBA"/>
</dbReference>
<dbReference type="CDD" id="cd03250">
    <property type="entry name" value="ABCC_MRP_domain1"/>
    <property type="match status" value="1"/>
</dbReference>
<dbReference type="GO" id="GO:0005524">
    <property type="term" value="F:ATP binding"/>
    <property type="evidence" value="ECO:0007669"/>
    <property type="project" value="UniProtKB-KW"/>
</dbReference>
<evidence type="ECO:0000313" key="13">
    <source>
        <dbReference type="EMBL" id="ORY45576.1"/>
    </source>
</evidence>
<dbReference type="Pfam" id="PF24357">
    <property type="entry name" value="TMD0_ABC"/>
    <property type="match status" value="1"/>
</dbReference>
<dbReference type="InterPro" id="IPR027417">
    <property type="entry name" value="P-loop_NTPase"/>
</dbReference>
<feature type="transmembrane region" description="Helical" evidence="10">
    <location>
        <begin position="879"/>
        <end position="909"/>
    </location>
</feature>
<dbReference type="Pfam" id="PF00664">
    <property type="entry name" value="ABC_membrane"/>
    <property type="match status" value="2"/>
</dbReference>
<sequence>MSCAAAFNVWDANGAADFSQCFEESVLSVVVSAAAILFSVFRLTYLRHKKVIEPRLTKWHITANRITSVLSIVAAIVALIFTVNSTSLSGSTTLAAAFSLVASIGVAASLYVEHTRLARASTGLMVYWLFAVIVWIIRIRTRYSLGQTDSLVIIFIVQLVVNAASFVLENMTFVADLETGERVRPTPLGSNVNVFARVSYWYMQPLLVKGSKQELTLNDLWRPDKSQSSSAILDRFQVQWKAEIERTNAKGKKPWLISALLRAFYPKLIVGFAEYWISFICTFMQPLLLASILSFIADPKAPSYLGYVLAVAILLNALLNVLMGVQMWITSMSVGYQIRSALCTAIFRKSLNLTNTSRQATSTGHINNMLAADTQHIMWFMTTFYAPLGIPVKIAISIYLLWQQLGVACLGGLAVIILAIPLQAFIGKVLMKKFDLKQARGDVRIEVVNETLTSIKLLKLYGWDTLFHKRVMDARHEELKSIKSIGVLKSLDTLVSSVTPLFVALVSFALYIAINTAPDQALNASRIFVSLNLFNILSDPIQSLGWLFSGGSACYISLNRMQDFLLLEELDDSNVQREISQDGNVIAVQNGTFKWDSVAEEDILHDINTTIPKGALAAVIGRVGTGKSSFISALLGEMNKVSGSVRVSGSVAYVSQQAWIENATVRDNILFGSEYDEKKYQAVIDACALRRDLTLLSAGDLTEIGEKGVNLSGGQKQRLSLARAVYNDAEIYLLDDVLSAVDAHVDKHIFDNVIGPRGMLSGKTRVFVTHGVHHLPSCDKIIVIKDKTIEQQGSYQDLIGQEGTFKVLIEEFAHDVVLEKEDNTNSDSKDSVETKAVVDDNQVSVVKKEEEEKKEEEGKLMTKENAGKGLAKASVFVKYMYAAGMIWVILSFVLLVSAQAATVGTGLWLDRWSSGAGSNSNGYYLGIYGFLVILASALTLSTNLTMYIQVGQNAARVLHSNMLKGVMNSPMSFFDTNPLGRITNRFVGDIQIVDESLVEIYVGFLSYIAQSIATVVVICSVTPYFLTLILPLFGIYYYLQNYYLKAAQAVQRVSRLTNSPVYALANTTFTGVSTVKAFGKTGKYIEKNNTLQDDMQTSFLTQMTCNKWLQFRLECLGGFISFGAALFAVVEKNNISAGSAGLSIGYALQITQYLYHTMRMFGQVQNNGVSLERIFEYFDLPSEAPQETNLDEGVALAGWPREGHVEFKDLKMRYREGTPLVLNGISVDVKGGEKVGIVGRTGAGKSSLSVALFRLSEADEGSIEIDGVDVSKLGLNLLRTKLTIIPQEAVLFGASVRDNIDPGHLYTDDQIWSALEASHLKSRFAGHEEGLEQKIKSGGENMSVGERQLFCLARAILRKTKILLLDEATAGIDLETDSLIQATIRREFADSTVLTIAHRIQTIMDSDKIMVLNAGRVEEMESPTELMKNPESAFAQLAAAAGVKEA</sequence>
<comment type="caution">
    <text evidence="13">The sequence shown here is derived from an EMBL/GenBank/DDBJ whole genome shotgun (WGS) entry which is preliminary data.</text>
</comment>
<dbReference type="OrthoDB" id="6500128at2759"/>
<feature type="transmembrane region" description="Helical" evidence="10">
    <location>
        <begin position="26"/>
        <end position="45"/>
    </location>
</feature>
<keyword evidence="4 10" id="KW-0812">Transmembrane</keyword>
<feature type="transmembrane region" description="Helical" evidence="10">
    <location>
        <begin position="303"/>
        <end position="329"/>
    </location>
</feature>
<feature type="transmembrane region" description="Helical" evidence="10">
    <location>
        <begin position="405"/>
        <end position="430"/>
    </location>
</feature>
<dbReference type="STRING" id="329046.A0A1Y2CF68"/>
<keyword evidence="7" id="KW-0067">ATP-binding</keyword>
<dbReference type="FunFam" id="3.40.50.300:FF:000074">
    <property type="entry name" value="Multidrug resistance-associated protein 5 isoform 1"/>
    <property type="match status" value="1"/>
</dbReference>
<dbReference type="FunFam" id="1.20.1560.10:FF:000010">
    <property type="entry name" value="Multidrug resistance-associated ABC transporter"/>
    <property type="match status" value="1"/>
</dbReference>
<dbReference type="SUPFAM" id="SSF52540">
    <property type="entry name" value="P-loop containing nucleoside triphosphate hydrolases"/>
    <property type="match status" value="2"/>
</dbReference>
<name>A0A1Y2CF68_9FUNG</name>
<dbReference type="CDD" id="cd18579">
    <property type="entry name" value="ABC_6TM_ABCC_D1"/>
    <property type="match status" value="1"/>
</dbReference>